<protein>
    <submittedName>
        <fullName evidence="1">Uncharacterized protein</fullName>
    </submittedName>
</protein>
<accession>A0AAD9JR81</accession>
<dbReference type="AlphaFoldDB" id="A0AAD9JR81"/>
<name>A0AAD9JR81_9ANNE</name>
<evidence type="ECO:0000313" key="1">
    <source>
        <dbReference type="EMBL" id="KAK2157446.1"/>
    </source>
</evidence>
<proteinExistence type="predicted"/>
<gene>
    <name evidence="1" type="ORF">LSH36_191g02057</name>
</gene>
<dbReference type="Gene3D" id="3.90.320.10">
    <property type="match status" value="1"/>
</dbReference>
<organism evidence="1 2">
    <name type="scientific">Paralvinella palmiformis</name>
    <dbReference type="NCBI Taxonomy" id="53620"/>
    <lineage>
        <taxon>Eukaryota</taxon>
        <taxon>Metazoa</taxon>
        <taxon>Spiralia</taxon>
        <taxon>Lophotrochozoa</taxon>
        <taxon>Annelida</taxon>
        <taxon>Polychaeta</taxon>
        <taxon>Sedentaria</taxon>
        <taxon>Canalipalpata</taxon>
        <taxon>Terebellida</taxon>
        <taxon>Terebelliformia</taxon>
        <taxon>Alvinellidae</taxon>
        <taxon>Paralvinella</taxon>
    </lineage>
</organism>
<evidence type="ECO:0000313" key="2">
    <source>
        <dbReference type="Proteomes" id="UP001208570"/>
    </source>
</evidence>
<dbReference type="Proteomes" id="UP001208570">
    <property type="component" value="Unassembled WGS sequence"/>
</dbReference>
<keyword evidence="2" id="KW-1185">Reference proteome</keyword>
<comment type="caution">
    <text evidence="1">The sequence shown here is derived from an EMBL/GenBank/DDBJ whole genome shotgun (WGS) entry which is preliminary data.</text>
</comment>
<dbReference type="InterPro" id="IPR011604">
    <property type="entry name" value="PDDEXK-like_dom_sf"/>
</dbReference>
<sequence>MGYLMCTGREWCDFIVWTFKGIVVVHNKHDNHFIEKLQMKLTGSFDNFFKQVLLEKYLYKGSDKYLTTRERV</sequence>
<reference evidence="1" key="1">
    <citation type="journal article" date="2023" name="Mol. Biol. Evol.">
        <title>Third-Generation Sequencing Reveals the Adaptive Role of the Epigenome in Three Deep-Sea Polychaetes.</title>
        <authorList>
            <person name="Perez M."/>
            <person name="Aroh O."/>
            <person name="Sun Y."/>
            <person name="Lan Y."/>
            <person name="Juniper S.K."/>
            <person name="Young C.R."/>
            <person name="Angers B."/>
            <person name="Qian P.Y."/>
        </authorList>
    </citation>
    <scope>NUCLEOTIDE SEQUENCE</scope>
    <source>
        <strain evidence="1">P08H-3</strain>
    </source>
</reference>
<dbReference type="EMBL" id="JAODUP010000191">
    <property type="protein sequence ID" value="KAK2157446.1"/>
    <property type="molecule type" value="Genomic_DNA"/>
</dbReference>